<keyword evidence="5" id="KW-1185">Reference proteome</keyword>
<dbReference type="GO" id="GO:0016747">
    <property type="term" value="F:acyltransferase activity, transferring groups other than amino-acyl groups"/>
    <property type="evidence" value="ECO:0007669"/>
    <property type="project" value="InterPro"/>
</dbReference>
<proteinExistence type="predicted"/>
<dbReference type="Pfam" id="PF00583">
    <property type="entry name" value="Acetyltransf_1"/>
    <property type="match status" value="1"/>
</dbReference>
<dbReference type="BioCyc" id="HAUR316274:GHYA-4551-MONOMER"/>
<protein>
    <submittedName>
        <fullName evidence="4">GCN5-related N-acetyltransferase</fullName>
    </submittedName>
</protein>
<dbReference type="KEGG" id="hau:Haur_4496"/>
<dbReference type="PROSITE" id="PS51186">
    <property type="entry name" value="GNAT"/>
    <property type="match status" value="1"/>
</dbReference>
<gene>
    <name evidence="4" type="ordered locus">Haur_4496</name>
</gene>
<dbReference type="EMBL" id="CP000875">
    <property type="protein sequence ID" value="ABX07128.1"/>
    <property type="molecule type" value="Genomic_DNA"/>
</dbReference>
<evidence type="ECO:0000259" key="3">
    <source>
        <dbReference type="PROSITE" id="PS51186"/>
    </source>
</evidence>
<evidence type="ECO:0000313" key="5">
    <source>
        <dbReference type="Proteomes" id="UP000000787"/>
    </source>
</evidence>
<evidence type="ECO:0000313" key="4">
    <source>
        <dbReference type="EMBL" id="ABX07128.1"/>
    </source>
</evidence>
<dbReference type="SUPFAM" id="SSF55729">
    <property type="entry name" value="Acyl-CoA N-acyltransferases (Nat)"/>
    <property type="match status" value="1"/>
</dbReference>
<reference evidence="4 5" key="1">
    <citation type="journal article" date="2011" name="Stand. Genomic Sci.">
        <title>Complete genome sequence of the filamentous gliding predatory bacterium Herpetosiphon aurantiacus type strain (114-95(T)).</title>
        <authorList>
            <person name="Kiss H."/>
            <person name="Nett M."/>
            <person name="Domin N."/>
            <person name="Martin K."/>
            <person name="Maresca J.A."/>
            <person name="Copeland A."/>
            <person name="Lapidus A."/>
            <person name="Lucas S."/>
            <person name="Berry K.W."/>
            <person name="Glavina Del Rio T."/>
            <person name="Dalin E."/>
            <person name="Tice H."/>
            <person name="Pitluck S."/>
            <person name="Richardson P."/>
            <person name="Bruce D."/>
            <person name="Goodwin L."/>
            <person name="Han C."/>
            <person name="Detter J.C."/>
            <person name="Schmutz J."/>
            <person name="Brettin T."/>
            <person name="Land M."/>
            <person name="Hauser L."/>
            <person name="Kyrpides N.C."/>
            <person name="Ivanova N."/>
            <person name="Goker M."/>
            <person name="Woyke T."/>
            <person name="Klenk H.P."/>
            <person name="Bryant D.A."/>
        </authorList>
    </citation>
    <scope>NUCLEOTIDE SEQUENCE [LARGE SCALE GENOMIC DNA]</scope>
    <source>
        <strain evidence="5">ATCC 23779 / DSM 785 / 114-95</strain>
    </source>
</reference>
<accession>A9AZS4</accession>
<organism evidence="4 5">
    <name type="scientific">Herpetosiphon aurantiacus (strain ATCC 23779 / DSM 785 / 114-95)</name>
    <dbReference type="NCBI Taxonomy" id="316274"/>
    <lineage>
        <taxon>Bacteria</taxon>
        <taxon>Bacillati</taxon>
        <taxon>Chloroflexota</taxon>
        <taxon>Chloroflexia</taxon>
        <taxon>Herpetosiphonales</taxon>
        <taxon>Herpetosiphonaceae</taxon>
        <taxon>Herpetosiphon</taxon>
    </lineage>
</organism>
<dbReference type="Gene3D" id="3.40.630.30">
    <property type="match status" value="1"/>
</dbReference>
<dbReference type="CDD" id="cd04301">
    <property type="entry name" value="NAT_SF"/>
    <property type="match status" value="1"/>
</dbReference>
<evidence type="ECO:0000256" key="1">
    <source>
        <dbReference type="ARBA" id="ARBA00022679"/>
    </source>
</evidence>
<feature type="domain" description="N-acetyltransferase" evidence="3">
    <location>
        <begin position="28"/>
        <end position="179"/>
    </location>
</feature>
<sequence>MNEIQLRRLNWPHDRAAIGLLDTSFSTTTIYQLHQTELTMHLALVDLASPFEKHYDLSEDYARLPQHDWVLVAEDQSQVVGLAAVEYQQWNRRAVLEHCYVDRHYRGRGLGRQLLTAAIAAARQLSARCLWLETQTTNPAAIEFYRTVGFRWCGSDWQLYDPFALDPREIALFFSYDLT</sequence>
<dbReference type="Proteomes" id="UP000000787">
    <property type="component" value="Chromosome"/>
</dbReference>
<dbReference type="InParanoid" id="A9AZS4"/>
<evidence type="ECO:0000256" key="2">
    <source>
        <dbReference type="ARBA" id="ARBA00023315"/>
    </source>
</evidence>
<dbReference type="InterPro" id="IPR000182">
    <property type="entry name" value="GNAT_dom"/>
</dbReference>
<dbReference type="eggNOG" id="COG0456">
    <property type="taxonomic scope" value="Bacteria"/>
</dbReference>
<name>A9AZS4_HERA2</name>
<dbReference type="AlphaFoldDB" id="A9AZS4"/>
<dbReference type="HOGENOM" id="CLU_095996_0_1_0"/>
<dbReference type="PANTHER" id="PTHR43877">
    <property type="entry name" value="AMINOALKYLPHOSPHONATE N-ACETYLTRANSFERASE-RELATED-RELATED"/>
    <property type="match status" value="1"/>
</dbReference>
<dbReference type="InterPro" id="IPR050832">
    <property type="entry name" value="Bact_Acetyltransf"/>
</dbReference>
<keyword evidence="2" id="KW-0012">Acyltransferase</keyword>
<keyword evidence="1" id="KW-0808">Transferase</keyword>
<dbReference type="InterPro" id="IPR016181">
    <property type="entry name" value="Acyl_CoA_acyltransferase"/>
</dbReference>